<dbReference type="NCBIfam" id="TIGR04183">
    <property type="entry name" value="Por_Secre_tail"/>
    <property type="match status" value="1"/>
</dbReference>
<accession>A0A9J6ZML5</accession>
<dbReference type="AlphaFoldDB" id="A0A9J6ZML5"/>
<evidence type="ECO:0000259" key="1">
    <source>
        <dbReference type="Pfam" id="PF18962"/>
    </source>
</evidence>
<name>A0A9J6ZML5_9BACT</name>
<feature type="domain" description="Secretion system C-terminal sorting" evidence="1">
    <location>
        <begin position="619"/>
        <end position="685"/>
    </location>
</feature>
<dbReference type="InterPro" id="IPR026444">
    <property type="entry name" value="Secre_tail"/>
</dbReference>
<sequence>MEMPHYGKLPTAVKDLSRVSYGPVGFNPDEGGTTTTVNDPLYTITDFDEVTAYHVYVRTVCDAGAYSEWAGPLQINEVPGDDCYNALNLTAMSAPYEGSMAYTTVDFNNCYDNVERDMVFTFDLEPGQSIKIWLEDAGFNATYTALAGEDCDGQMFSCGNNPESSPVAWYNNSDEPQVVAYILGDIGGEGDDFTLNWEYGTEPICVFNLEFEQFGTYGQDFIRIKWRSTGNVHPDKVVYGPAGFDPTTGGTVMQLNQSLNSCSIYDLVKGQLCDIYVFSSCVDAKPVKRSVMLPCEPQVSILNVQPYDIIDLSDGGGNVEIAYNDNCNNLLYLIFMDENSSGYYLSNSYQLEGVEGIQTLKIDPSLPSGRYNMALAVAGLSYNGYPDMKYLYSQIVYVVNNTKSIKFSYPSFDEVYQYQEGINNYVDFSWLTSNVGFVNVEYSINGGLTWESVSYKQSTGRGVPMEEYNEAKLKVPESWVGKELMLRVSSTFDSSVFAVSPTVTILPEQSPFTLISPTEELVIRMGEDIIIEFGMTYAEAIAYSVVSYSGIELFSGTFDAVEGFNTLEINTSSIEPGSGYSVIIYGAIAGWRADVGNITVEPDPTSVEEHPAIIADVRIWPVPAKDVLYVRSSVANDIRIAELYDLTGRKLDQTIVNGQAFTISKLASGVYVVVVEGKSYKVVKK</sequence>
<dbReference type="Pfam" id="PF18962">
    <property type="entry name" value="Por_Secre_tail"/>
    <property type="match status" value="1"/>
</dbReference>
<dbReference type="Proteomes" id="UP001056426">
    <property type="component" value="Chromosome"/>
</dbReference>
<reference evidence="2" key="2">
    <citation type="submission" date="2022-06" db="EMBL/GenBank/DDBJ databases">
        <title>Xiashengella guii gen. nov. sp. nov., a bacterium isolated form anaerobic digestion tank.</title>
        <authorList>
            <person name="Huang H."/>
        </authorList>
    </citation>
    <scope>NUCLEOTIDE SEQUENCE</scope>
    <source>
        <strain evidence="2">Ai-910</strain>
    </source>
</reference>
<evidence type="ECO:0000313" key="2">
    <source>
        <dbReference type="EMBL" id="URW79116.1"/>
    </source>
</evidence>
<evidence type="ECO:0000313" key="3">
    <source>
        <dbReference type="Proteomes" id="UP001056426"/>
    </source>
</evidence>
<dbReference type="RefSeq" id="WP_250722743.1">
    <property type="nucleotide sequence ID" value="NZ_CP098400.1"/>
</dbReference>
<organism evidence="2 3">
    <name type="scientific">Xiashengella succiniciproducens</name>
    <dbReference type="NCBI Taxonomy" id="2949635"/>
    <lineage>
        <taxon>Bacteria</taxon>
        <taxon>Pseudomonadati</taxon>
        <taxon>Bacteroidota</taxon>
        <taxon>Bacteroidia</taxon>
        <taxon>Marinilabiliales</taxon>
        <taxon>Marinilabiliaceae</taxon>
        <taxon>Xiashengella</taxon>
    </lineage>
</organism>
<dbReference type="KEGG" id="alkq:M9189_09655"/>
<dbReference type="EMBL" id="CP098400">
    <property type="protein sequence ID" value="URW79116.1"/>
    <property type="molecule type" value="Genomic_DNA"/>
</dbReference>
<gene>
    <name evidence="2" type="ORF">M9189_09655</name>
</gene>
<protein>
    <submittedName>
        <fullName evidence="2">T9SS type A sorting domain-containing protein</fullName>
    </submittedName>
</protein>
<keyword evidence="3" id="KW-1185">Reference proteome</keyword>
<proteinExistence type="predicted"/>
<reference evidence="2" key="1">
    <citation type="submission" date="2022-05" db="EMBL/GenBank/DDBJ databases">
        <authorList>
            <person name="Sun X."/>
        </authorList>
    </citation>
    <scope>NUCLEOTIDE SEQUENCE</scope>
    <source>
        <strain evidence="2">Ai-910</strain>
    </source>
</reference>